<dbReference type="OrthoDB" id="3818356at2"/>
<accession>A0A5B0E3V5</accession>
<protein>
    <submittedName>
        <fullName evidence="1">Uncharacterized protein</fullName>
    </submittedName>
</protein>
<dbReference type="EMBL" id="VOBL01000022">
    <property type="protein sequence ID" value="KAA0973737.1"/>
    <property type="molecule type" value="Genomic_DNA"/>
</dbReference>
<gene>
    <name evidence="1" type="ORF">FQ154_17150</name>
</gene>
<comment type="caution">
    <text evidence="1">The sequence shown here is derived from an EMBL/GenBank/DDBJ whole genome shotgun (WGS) entry which is preliminary data.</text>
</comment>
<evidence type="ECO:0000313" key="2">
    <source>
        <dbReference type="Proteomes" id="UP000323856"/>
    </source>
</evidence>
<reference evidence="1 2" key="1">
    <citation type="submission" date="2019-07" db="EMBL/GenBank/DDBJ databases">
        <title>Analysis of the biochemical properties, biological activity and biotechnological potential of siderophores and biosurfactants produced by Antarctic psychrotolerant bacteria.</title>
        <authorList>
            <person name="Styczynski M."/>
            <person name="Krucon T."/>
            <person name="Decewicz P."/>
            <person name="Dziewit L."/>
        </authorList>
    </citation>
    <scope>NUCLEOTIDE SEQUENCE [LARGE SCALE GENOMIC DNA]</scope>
    <source>
        <strain evidence="1 2">ANT_H27</strain>
    </source>
</reference>
<dbReference type="Proteomes" id="UP000323856">
    <property type="component" value="Unassembled WGS sequence"/>
</dbReference>
<sequence length="331" mass="35976">MSERLFPTRVAAIWAAALVVLAVMAFAAITLVNHKVFGPAQQVKELQGHLSKGEGAAALGLLNAKVPKGNALLLDGEGLKASMADVQDFTLDKPEVVPGNEDLATVTAHYSIHGVEQHTDYNLHRTGTQWLFFDQWEFIPTTLPTVAIFANTTNEVVVNSLPAPLVKGKTNVPVFVPAVIDTSFATTNFSADSRGLAVTAFTKDPAEVKLRTQPTKKLLDEVNKEIAAYLDSCTEQQVLMPSGCPMSYSTTARVRSDSIHWSVLDYPSPKIVSFDGSWALRPLKVKVRLELTEQDLRTGRYTEQTVDESFGFTAVLKASTTKVSVTPVSSE</sequence>
<dbReference type="RefSeq" id="WP_007270747.1">
    <property type="nucleotide sequence ID" value="NZ_JBITUG010000017.1"/>
</dbReference>
<evidence type="ECO:0000313" key="1">
    <source>
        <dbReference type="EMBL" id="KAA0973737.1"/>
    </source>
</evidence>
<name>A0A5B0E3V5_9MICC</name>
<proteinExistence type="predicted"/>
<organism evidence="1 2">
    <name type="scientific">Paeniglutamicibacter gangotriensis</name>
    <dbReference type="NCBI Taxonomy" id="254787"/>
    <lineage>
        <taxon>Bacteria</taxon>
        <taxon>Bacillati</taxon>
        <taxon>Actinomycetota</taxon>
        <taxon>Actinomycetes</taxon>
        <taxon>Micrococcales</taxon>
        <taxon>Micrococcaceae</taxon>
        <taxon>Paeniglutamicibacter</taxon>
    </lineage>
</organism>
<dbReference type="AlphaFoldDB" id="A0A5B0E3V5"/>